<accession>A0AAU0URI2</accession>
<dbReference type="EMBL" id="CP121694">
    <property type="protein sequence ID" value="WRO22846.1"/>
    <property type="molecule type" value="Genomic_DNA"/>
</dbReference>
<feature type="domain" description="ChsH2 C-terminal OB-fold" evidence="1">
    <location>
        <begin position="36"/>
        <end position="95"/>
    </location>
</feature>
<organism evidence="2 3">
    <name type="scientific">Metallumcola ferriviriculae</name>
    <dbReference type="NCBI Taxonomy" id="3039180"/>
    <lineage>
        <taxon>Bacteria</taxon>
        <taxon>Bacillati</taxon>
        <taxon>Bacillota</taxon>
        <taxon>Clostridia</taxon>
        <taxon>Neomoorellales</taxon>
        <taxon>Desulfitibacteraceae</taxon>
        <taxon>Metallumcola</taxon>
    </lineage>
</organism>
<dbReference type="KEGG" id="dbc:MFMK1_002687"/>
<dbReference type="InterPro" id="IPR002878">
    <property type="entry name" value="ChsH2_C"/>
</dbReference>
<dbReference type="PANTHER" id="PTHR34075">
    <property type="entry name" value="BLR3430 PROTEIN"/>
    <property type="match status" value="1"/>
</dbReference>
<evidence type="ECO:0000259" key="1">
    <source>
        <dbReference type="Pfam" id="PF01796"/>
    </source>
</evidence>
<dbReference type="Proteomes" id="UP001329915">
    <property type="component" value="Chromosome"/>
</dbReference>
<sequence>MKLLNVLQCPKCKKLQLAPASACRHCGTGEIKETLIKGTGTLYSYTIIHVPPEGWEKEVPCTVGVITLAGGLNVTARFIGDAKETLSVGDPVDVRSENNELIFNNN</sequence>
<dbReference type="InterPro" id="IPR012340">
    <property type="entry name" value="NA-bd_OB-fold"/>
</dbReference>
<protein>
    <submittedName>
        <fullName evidence="2">OB-fold domain-containing protein</fullName>
    </submittedName>
</protein>
<dbReference type="AlphaFoldDB" id="A0AAU0URI2"/>
<evidence type="ECO:0000313" key="3">
    <source>
        <dbReference type="Proteomes" id="UP001329915"/>
    </source>
</evidence>
<name>A0AAU0URI2_9FIRM</name>
<evidence type="ECO:0000313" key="2">
    <source>
        <dbReference type="EMBL" id="WRO22846.1"/>
    </source>
</evidence>
<dbReference type="RefSeq" id="WP_366922242.1">
    <property type="nucleotide sequence ID" value="NZ_CP121694.1"/>
</dbReference>
<proteinExistence type="predicted"/>
<keyword evidence="3" id="KW-1185">Reference proteome</keyword>
<dbReference type="SUPFAM" id="SSF50249">
    <property type="entry name" value="Nucleic acid-binding proteins"/>
    <property type="match status" value="1"/>
</dbReference>
<dbReference type="PANTHER" id="PTHR34075:SF5">
    <property type="entry name" value="BLR3430 PROTEIN"/>
    <property type="match status" value="1"/>
</dbReference>
<reference evidence="2 3" key="1">
    <citation type="submission" date="2023-04" db="EMBL/GenBank/DDBJ databases">
        <authorList>
            <person name="Hsu D."/>
        </authorList>
    </citation>
    <scope>NUCLEOTIDE SEQUENCE [LARGE SCALE GENOMIC DNA]</scope>
    <source>
        <strain evidence="2 3">MK1</strain>
    </source>
</reference>
<dbReference type="InterPro" id="IPR052513">
    <property type="entry name" value="Thioester_dehydratase-like"/>
</dbReference>
<dbReference type="Pfam" id="PF01796">
    <property type="entry name" value="OB_ChsH2_C"/>
    <property type="match status" value="1"/>
</dbReference>
<gene>
    <name evidence="2" type="ORF">MFMK1_002687</name>
</gene>